<feature type="compositionally biased region" description="Gly residues" evidence="1">
    <location>
        <begin position="567"/>
        <end position="580"/>
    </location>
</feature>
<dbReference type="Proteomes" id="UP001283341">
    <property type="component" value="Unassembled WGS sequence"/>
</dbReference>
<proteinExistence type="predicted"/>
<reference evidence="2" key="2">
    <citation type="submission" date="2023-06" db="EMBL/GenBank/DDBJ databases">
        <authorList>
            <consortium name="Lawrence Berkeley National Laboratory"/>
            <person name="Haridas S."/>
            <person name="Hensen N."/>
            <person name="Bonometti L."/>
            <person name="Westerberg I."/>
            <person name="Brannstrom I.O."/>
            <person name="Guillou S."/>
            <person name="Cros-Aarteil S."/>
            <person name="Calhoun S."/>
            <person name="Kuo A."/>
            <person name="Mondo S."/>
            <person name="Pangilinan J."/>
            <person name="Riley R."/>
            <person name="Labutti K."/>
            <person name="Andreopoulos B."/>
            <person name="Lipzen A."/>
            <person name="Chen C."/>
            <person name="Yanf M."/>
            <person name="Daum C."/>
            <person name="Ng V."/>
            <person name="Clum A."/>
            <person name="Steindorff A."/>
            <person name="Ohm R."/>
            <person name="Martin F."/>
            <person name="Silar P."/>
            <person name="Natvig D."/>
            <person name="Lalanne C."/>
            <person name="Gautier V."/>
            <person name="Ament-Velasquez S.L."/>
            <person name="Kruys A."/>
            <person name="Hutchinson M.I."/>
            <person name="Powell A.J."/>
            <person name="Barry K."/>
            <person name="Miller A.N."/>
            <person name="Grigoriev I.V."/>
            <person name="Debuchy R."/>
            <person name="Gladieux P."/>
            <person name="Thoren M.H."/>
            <person name="Johannesson H."/>
        </authorList>
    </citation>
    <scope>NUCLEOTIDE SEQUENCE</scope>
    <source>
        <strain evidence="2">CBS 118394</strain>
    </source>
</reference>
<evidence type="ECO:0000256" key="1">
    <source>
        <dbReference type="SAM" id="MobiDB-lite"/>
    </source>
</evidence>
<feature type="region of interest" description="Disordered" evidence="1">
    <location>
        <begin position="56"/>
        <end position="154"/>
    </location>
</feature>
<gene>
    <name evidence="2" type="ORF">B0H66DRAFT_125107</name>
</gene>
<feature type="compositionally biased region" description="Polar residues" evidence="1">
    <location>
        <begin position="693"/>
        <end position="705"/>
    </location>
</feature>
<feature type="compositionally biased region" description="Basic residues" evidence="1">
    <location>
        <begin position="138"/>
        <end position="154"/>
    </location>
</feature>
<feature type="compositionally biased region" description="Low complexity" evidence="1">
    <location>
        <begin position="418"/>
        <end position="434"/>
    </location>
</feature>
<feature type="compositionally biased region" description="Low complexity" evidence="1">
    <location>
        <begin position="112"/>
        <end position="137"/>
    </location>
</feature>
<feature type="region of interest" description="Disordered" evidence="1">
    <location>
        <begin position="471"/>
        <end position="492"/>
    </location>
</feature>
<dbReference type="AlphaFoldDB" id="A0AAE0MAJ7"/>
<accession>A0AAE0MAJ7</accession>
<feature type="region of interest" description="Disordered" evidence="1">
    <location>
        <begin position="524"/>
        <end position="653"/>
    </location>
</feature>
<feature type="region of interest" description="Disordered" evidence="1">
    <location>
        <begin position="210"/>
        <end position="230"/>
    </location>
</feature>
<feature type="compositionally biased region" description="Polar residues" evidence="1">
    <location>
        <begin position="527"/>
        <end position="542"/>
    </location>
</feature>
<feature type="compositionally biased region" description="Polar residues" evidence="1">
    <location>
        <begin position="275"/>
        <end position="290"/>
    </location>
</feature>
<feature type="region of interest" description="Disordered" evidence="1">
    <location>
        <begin position="418"/>
        <end position="439"/>
    </location>
</feature>
<evidence type="ECO:0000313" key="3">
    <source>
        <dbReference type="Proteomes" id="UP001283341"/>
    </source>
</evidence>
<feature type="compositionally biased region" description="Low complexity" evidence="1">
    <location>
        <begin position="253"/>
        <end position="263"/>
    </location>
</feature>
<organism evidence="2 3">
    <name type="scientific">Apodospora peruviana</name>
    <dbReference type="NCBI Taxonomy" id="516989"/>
    <lineage>
        <taxon>Eukaryota</taxon>
        <taxon>Fungi</taxon>
        <taxon>Dikarya</taxon>
        <taxon>Ascomycota</taxon>
        <taxon>Pezizomycotina</taxon>
        <taxon>Sordariomycetes</taxon>
        <taxon>Sordariomycetidae</taxon>
        <taxon>Sordariales</taxon>
        <taxon>Lasiosphaeriaceae</taxon>
        <taxon>Apodospora</taxon>
    </lineage>
</organism>
<keyword evidence="3" id="KW-1185">Reference proteome</keyword>
<feature type="compositionally biased region" description="Basic residues" evidence="1">
    <location>
        <begin position="785"/>
        <end position="806"/>
    </location>
</feature>
<feature type="compositionally biased region" description="Polar residues" evidence="1">
    <location>
        <begin position="762"/>
        <end position="780"/>
    </location>
</feature>
<name>A0AAE0MAJ7_9PEZI</name>
<dbReference type="EMBL" id="JAUEDM010000002">
    <property type="protein sequence ID" value="KAK3325471.1"/>
    <property type="molecule type" value="Genomic_DNA"/>
</dbReference>
<reference evidence="2" key="1">
    <citation type="journal article" date="2023" name="Mol. Phylogenet. Evol.">
        <title>Genome-scale phylogeny and comparative genomics of the fungal order Sordariales.</title>
        <authorList>
            <person name="Hensen N."/>
            <person name="Bonometti L."/>
            <person name="Westerberg I."/>
            <person name="Brannstrom I.O."/>
            <person name="Guillou S."/>
            <person name="Cros-Aarteil S."/>
            <person name="Calhoun S."/>
            <person name="Haridas S."/>
            <person name="Kuo A."/>
            <person name="Mondo S."/>
            <person name="Pangilinan J."/>
            <person name="Riley R."/>
            <person name="LaButti K."/>
            <person name="Andreopoulos B."/>
            <person name="Lipzen A."/>
            <person name="Chen C."/>
            <person name="Yan M."/>
            <person name="Daum C."/>
            <person name="Ng V."/>
            <person name="Clum A."/>
            <person name="Steindorff A."/>
            <person name="Ohm R.A."/>
            <person name="Martin F."/>
            <person name="Silar P."/>
            <person name="Natvig D.O."/>
            <person name="Lalanne C."/>
            <person name="Gautier V."/>
            <person name="Ament-Velasquez S.L."/>
            <person name="Kruys A."/>
            <person name="Hutchinson M.I."/>
            <person name="Powell A.J."/>
            <person name="Barry K."/>
            <person name="Miller A.N."/>
            <person name="Grigoriev I.V."/>
            <person name="Debuchy R."/>
            <person name="Gladieux P."/>
            <person name="Hiltunen Thoren M."/>
            <person name="Johannesson H."/>
        </authorList>
    </citation>
    <scope>NUCLEOTIDE SEQUENCE</scope>
    <source>
        <strain evidence="2">CBS 118394</strain>
    </source>
</reference>
<feature type="region of interest" description="Disordered" evidence="1">
    <location>
        <begin position="686"/>
        <end position="816"/>
    </location>
</feature>
<protein>
    <recommendedName>
        <fullName evidence="4">Developmental regulatory protein wetA</fullName>
    </recommendedName>
</protein>
<evidence type="ECO:0008006" key="4">
    <source>
        <dbReference type="Google" id="ProtNLM"/>
    </source>
</evidence>
<comment type="caution">
    <text evidence="2">The sequence shown here is derived from an EMBL/GenBank/DDBJ whole genome shotgun (WGS) entry which is preliminary data.</text>
</comment>
<feature type="region of interest" description="Disordered" evidence="1">
    <location>
        <begin position="840"/>
        <end position="859"/>
    </location>
</feature>
<feature type="compositionally biased region" description="Low complexity" evidence="1">
    <location>
        <begin position="706"/>
        <end position="751"/>
    </location>
</feature>
<feature type="region of interest" description="Disordered" evidence="1">
    <location>
        <begin position="247"/>
        <end position="314"/>
    </location>
</feature>
<evidence type="ECO:0000313" key="2">
    <source>
        <dbReference type="EMBL" id="KAK3325471.1"/>
    </source>
</evidence>
<sequence>MASNIEIMTFTAAGDLSQLESKESDTLCWQGAADEPDSAYFFEQYVMLDGGGAESASAAAERGESFNQQQQQPPCGAADMAFSPLMSNGTGNTPPLERASLSAVNQDEHHTTTTSVGSSSHAASSASTAELPQQSQHQHQHHHHQHQNHHRHLRGKPVVSQSHYNTSIMEQRDFTLSSHHEMPGGGSISDSELLKLEGLTMRSPRIHVPPVSASIPLPSPHSQPGSPRKAAGRLGAIYNKFRKVATLHSGRSQQQHQQQHQQQQPPPLPTFTAPVISTAQMSPGPSSKTAGSGARRKPYNLQITRPERPLSPPLTGSMSDMFHGATTDSSNGTGMQFVNGYLDDPFFHNNGLMASMGQQQRQHKPNTPLQTPLLANFASTPGGGPAHTAGWQLGQDSKTLWTAQPSSMSAAAAASSSFLTTPESSSNNGTSSSNWWGADAMDTDEMGDMEAEVAAFHRQQQQQQQINNLTMQIQQQQQQGDFEYPPPQGTEDEFAVSGLMIHMPQPRAPAPAVLQHAQHPYYAGGAISNNAGGEVNGNSNAKQQQQQQQRQRRPKPYAPSSGARYQSGGGVGGGGSGGGAMTSPCKMRSASGNRTTPSSPSPITPSDGGGGTGGSRQRLHRRSVSMNTLSSSGQGGVDGLGPTTTASSAIRKRRSWTGRRLGVSETAAAAVAAAVGVVVGGGSNFPPVPPMPTTTRGGSNTARRVSSTSSLSSSSHGMATTRNNSIATTSTTTTGSSETTTMTTAAAAAAAGGRRRSKKNQLSKNRSMPQLRMTNSSSFLQQDHYHHHHHQRQKQRRHHRHHHHHQQQQQQHEDMEPLPQQAQAPMFVNFTPEDSNVLMTGVAPSGSSKTKARREKELAEKERKLREELVRAVAATGGDVRKLEQQLEEGIMLGV</sequence>